<proteinExistence type="inferred from homology"/>
<dbReference type="Gene3D" id="1.10.441.10">
    <property type="entry name" value="Phosphomannose Isomerase, domain 2"/>
    <property type="match status" value="1"/>
</dbReference>
<dbReference type="Proteomes" id="UP000600171">
    <property type="component" value="Unassembled WGS sequence"/>
</dbReference>
<dbReference type="EMBL" id="BMDC01000003">
    <property type="protein sequence ID" value="GGH65375.1"/>
    <property type="molecule type" value="Genomic_DNA"/>
</dbReference>
<keyword evidence="4 8" id="KW-0479">Metal-binding</keyword>
<comment type="similarity">
    <text evidence="2">Belongs to the mannose-6-phosphate isomerase type 1 family.</text>
</comment>
<dbReference type="Pfam" id="PF20511">
    <property type="entry name" value="PMI_typeI_cat"/>
    <property type="match status" value="1"/>
</dbReference>
<feature type="binding site" evidence="8">
    <location>
        <position position="97"/>
    </location>
    <ligand>
        <name>Zn(2+)</name>
        <dbReference type="ChEBI" id="CHEBI:29105"/>
    </ligand>
</feature>
<reference evidence="10 11" key="1">
    <citation type="journal article" date="2014" name="Int. J. Syst. Evol. Microbiol.">
        <title>Complete genome sequence of Corynebacterium casei LMG S-19264T (=DSM 44701T), isolated from a smear-ripened cheese.</title>
        <authorList>
            <consortium name="US DOE Joint Genome Institute (JGI-PGF)"/>
            <person name="Walter F."/>
            <person name="Albersmeier A."/>
            <person name="Kalinowski J."/>
            <person name="Ruckert C."/>
        </authorList>
    </citation>
    <scope>NUCLEOTIDE SEQUENCE [LARGE SCALE GENOMIC DNA]</scope>
    <source>
        <strain evidence="10 11">CCM 8669</strain>
    </source>
</reference>
<dbReference type="RefSeq" id="WP_188360090.1">
    <property type="nucleotide sequence ID" value="NZ_BMDC01000003.1"/>
</dbReference>
<keyword evidence="11" id="KW-1185">Reference proteome</keyword>
<dbReference type="GO" id="GO:0004476">
    <property type="term" value="F:mannose-6-phosphate isomerase activity"/>
    <property type="evidence" value="ECO:0007669"/>
    <property type="project" value="UniProtKB-EC"/>
</dbReference>
<dbReference type="PIRSF" id="PIRSF001480">
    <property type="entry name" value="Mannose-6-phosphate_isomerase"/>
    <property type="match status" value="1"/>
</dbReference>
<feature type="binding site" evidence="8">
    <location>
        <position position="262"/>
    </location>
    <ligand>
        <name>Zn(2+)</name>
        <dbReference type="ChEBI" id="CHEBI:29105"/>
    </ligand>
</feature>
<evidence type="ECO:0000256" key="8">
    <source>
        <dbReference type="PIRSR" id="PIRSR001480-2"/>
    </source>
</evidence>
<dbReference type="InterPro" id="IPR001250">
    <property type="entry name" value="Man6P_Isoase-1"/>
</dbReference>
<protein>
    <recommendedName>
        <fullName evidence="3">mannose-6-phosphate isomerase</fullName>
        <ecNumber evidence="3">5.3.1.8</ecNumber>
    </recommendedName>
</protein>
<dbReference type="InterPro" id="IPR046457">
    <property type="entry name" value="PMI_typeI_cat"/>
</dbReference>
<gene>
    <name evidence="10" type="ORF">GCM10007359_18550</name>
</gene>
<keyword evidence="6 10" id="KW-0413">Isomerase</keyword>
<keyword evidence="5 8" id="KW-0862">Zinc</keyword>
<sequence length="396" mass="41561">MGELIKLSNQIQNYAWGSHTTLASMRGLSVPSQKPEAEVWVGAHPSAPSTVHASSGDIALDRLVAESPERVLPAGLTSFPFLFKILAIDAPLSIQVHPTDAQAVAGFEAEQAAGVALDSPHRNYKDSFSKPETVIALSEMKILTGVRPADELAQLAQGLELDWLKPLLGAGSARELLAAIIHMDDDAAAAAVAQTVARASSWAAAHPSEASALDTLLARAADLVAQVAQKHPGDRGLLVAVVMNLVYLAPGDSAFTPDGQVHAYVSGTAIEIMNPSDNVMRAGLTPKHIDTEELIKILGEQQAAPEILRAEPDDASVSVFRLWDERMSVTRVCLNDDSVALTLSGVAAVLGVSGSLTFTSAETSIAIEPTESLLHIGSDTEVEVSGSGEAYIAAYV</sequence>
<feature type="binding site" evidence="8">
    <location>
        <position position="95"/>
    </location>
    <ligand>
        <name>Zn(2+)</name>
        <dbReference type="ChEBI" id="CHEBI:29105"/>
    </ligand>
</feature>
<dbReference type="GO" id="GO:0009298">
    <property type="term" value="P:GDP-mannose biosynthetic process"/>
    <property type="evidence" value="ECO:0007669"/>
    <property type="project" value="InterPro"/>
</dbReference>
<dbReference type="InterPro" id="IPR016305">
    <property type="entry name" value="Mannose-6-P_Isomerase"/>
</dbReference>
<dbReference type="SUPFAM" id="SSF51182">
    <property type="entry name" value="RmlC-like cupins"/>
    <property type="match status" value="1"/>
</dbReference>
<evidence type="ECO:0000256" key="3">
    <source>
        <dbReference type="ARBA" id="ARBA00011956"/>
    </source>
</evidence>
<dbReference type="PANTHER" id="PTHR10309">
    <property type="entry name" value="MANNOSE-6-PHOSPHATE ISOMERASE"/>
    <property type="match status" value="1"/>
</dbReference>
<evidence type="ECO:0000256" key="4">
    <source>
        <dbReference type="ARBA" id="ARBA00022723"/>
    </source>
</evidence>
<evidence type="ECO:0000256" key="5">
    <source>
        <dbReference type="ARBA" id="ARBA00022833"/>
    </source>
</evidence>
<evidence type="ECO:0000259" key="9">
    <source>
        <dbReference type="Pfam" id="PF20511"/>
    </source>
</evidence>
<dbReference type="PRINTS" id="PR00714">
    <property type="entry name" value="MAN6PISMRASE"/>
</dbReference>
<comment type="cofactor">
    <cofactor evidence="8">
        <name>Zn(2+)</name>
        <dbReference type="ChEBI" id="CHEBI:29105"/>
    </cofactor>
    <text evidence="8">Binds 1 zinc ion per subunit.</text>
</comment>
<evidence type="ECO:0000256" key="7">
    <source>
        <dbReference type="PIRSR" id="PIRSR001480-1"/>
    </source>
</evidence>
<dbReference type="Gene3D" id="2.60.120.10">
    <property type="entry name" value="Jelly Rolls"/>
    <property type="match status" value="2"/>
</dbReference>
<dbReference type="InterPro" id="IPR011051">
    <property type="entry name" value="RmlC_Cupin_sf"/>
</dbReference>
<name>A0A917IYE2_9MICC</name>
<feature type="active site" evidence="7">
    <location>
        <position position="281"/>
    </location>
</feature>
<evidence type="ECO:0000256" key="1">
    <source>
        <dbReference type="ARBA" id="ARBA00000757"/>
    </source>
</evidence>
<dbReference type="NCBIfam" id="TIGR00218">
    <property type="entry name" value="manA"/>
    <property type="match status" value="1"/>
</dbReference>
<dbReference type="EC" id="5.3.1.8" evidence="3"/>
<comment type="catalytic activity">
    <reaction evidence="1">
        <text>D-mannose 6-phosphate = D-fructose 6-phosphate</text>
        <dbReference type="Rhea" id="RHEA:12356"/>
        <dbReference type="ChEBI" id="CHEBI:58735"/>
        <dbReference type="ChEBI" id="CHEBI:61527"/>
        <dbReference type="EC" id="5.3.1.8"/>
    </reaction>
</comment>
<dbReference type="CDD" id="cd07011">
    <property type="entry name" value="cupin_PMI_type_I_N"/>
    <property type="match status" value="1"/>
</dbReference>
<evidence type="ECO:0000313" key="10">
    <source>
        <dbReference type="EMBL" id="GGH65375.1"/>
    </source>
</evidence>
<evidence type="ECO:0000313" key="11">
    <source>
        <dbReference type="Proteomes" id="UP000600171"/>
    </source>
</evidence>
<dbReference type="GO" id="GO:0005975">
    <property type="term" value="P:carbohydrate metabolic process"/>
    <property type="evidence" value="ECO:0007669"/>
    <property type="project" value="InterPro"/>
</dbReference>
<comment type="caution">
    <text evidence="10">The sequence shown here is derived from an EMBL/GenBank/DDBJ whole genome shotgun (WGS) entry which is preliminary data.</text>
</comment>
<dbReference type="GO" id="GO:0005829">
    <property type="term" value="C:cytosol"/>
    <property type="evidence" value="ECO:0007669"/>
    <property type="project" value="TreeGrafter"/>
</dbReference>
<evidence type="ECO:0000256" key="2">
    <source>
        <dbReference type="ARBA" id="ARBA00010772"/>
    </source>
</evidence>
<evidence type="ECO:0000256" key="6">
    <source>
        <dbReference type="ARBA" id="ARBA00023235"/>
    </source>
</evidence>
<dbReference type="PANTHER" id="PTHR10309:SF0">
    <property type="entry name" value="MANNOSE-6-PHOSPHATE ISOMERASE"/>
    <property type="match status" value="1"/>
</dbReference>
<dbReference type="AlphaFoldDB" id="A0A917IYE2"/>
<organism evidence="10 11">
    <name type="scientific">Rothia aerolata</name>
    <dbReference type="NCBI Taxonomy" id="1812262"/>
    <lineage>
        <taxon>Bacteria</taxon>
        <taxon>Bacillati</taxon>
        <taxon>Actinomycetota</taxon>
        <taxon>Actinomycetes</taxon>
        <taxon>Micrococcales</taxon>
        <taxon>Micrococcaceae</taxon>
        <taxon>Rothia</taxon>
    </lineage>
</organism>
<accession>A0A917IYE2</accession>
<dbReference type="InterPro" id="IPR014710">
    <property type="entry name" value="RmlC-like_jellyroll"/>
</dbReference>
<feature type="domain" description="Phosphomannose isomerase type I catalytic" evidence="9">
    <location>
        <begin position="4"/>
        <end position="148"/>
    </location>
</feature>
<dbReference type="GO" id="GO:0008270">
    <property type="term" value="F:zinc ion binding"/>
    <property type="evidence" value="ECO:0007669"/>
    <property type="project" value="InterPro"/>
</dbReference>
<feature type="binding site" evidence="8">
    <location>
        <position position="132"/>
    </location>
    <ligand>
        <name>Zn(2+)</name>
        <dbReference type="ChEBI" id="CHEBI:29105"/>
    </ligand>
</feature>